<organism evidence="3 4">
    <name type="scientific">Stylophora pistillata</name>
    <name type="common">Smooth cauliflower coral</name>
    <dbReference type="NCBI Taxonomy" id="50429"/>
    <lineage>
        <taxon>Eukaryota</taxon>
        <taxon>Metazoa</taxon>
        <taxon>Cnidaria</taxon>
        <taxon>Anthozoa</taxon>
        <taxon>Hexacorallia</taxon>
        <taxon>Scleractinia</taxon>
        <taxon>Astrocoeniina</taxon>
        <taxon>Pocilloporidae</taxon>
        <taxon>Stylophora</taxon>
    </lineage>
</organism>
<gene>
    <name evidence="3" type="ORF">AWC38_SpisGene11669</name>
</gene>
<dbReference type="OrthoDB" id="5990331at2759"/>
<reference evidence="4" key="1">
    <citation type="journal article" date="2017" name="bioRxiv">
        <title>Comparative analysis of the genomes of Stylophora pistillata and Acropora digitifera provides evidence for extensive differences between species of corals.</title>
        <authorList>
            <person name="Voolstra C.R."/>
            <person name="Li Y."/>
            <person name="Liew Y.J."/>
            <person name="Baumgarten S."/>
            <person name="Zoccola D."/>
            <person name="Flot J.-F."/>
            <person name="Tambutte S."/>
            <person name="Allemand D."/>
            <person name="Aranda M."/>
        </authorList>
    </citation>
    <scope>NUCLEOTIDE SEQUENCE [LARGE SCALE GENOMIC DNA]</scope>
</reference>
<feature type="compositionally biased region" description="Basic and acidic residues" evidence="2">
    <location>
        <begin position="365"/>
        <end position="386"/>
    </location>
</feature>
<dbReference type="AlphaFoldDB" id="A0A2B4S2W4"/>
<evidence type="ECO:0000313" key="3">
    <source>
        <dbReference type="EMBL" id="PFX23756.1"/>
    </source>
</evidence>
<dbReference type="EMBL" id="LSMT01000197">
    <property type="protein sequence ID" value="PFX23756.1"/>
    <property type="molecule type" value="Genomic_DNA"/>
</dbReference>
<evidence type="ECO:0000256" key="2">
    <source>
        <dbReference type="SAM" id="MobiDB-lite"/>
    </source>
</evidence>
<dbReference type="Proteomes" id="UP000225706">
    <property type="component" value="Unassembled WGS sequence"/>
</dbReference>
<feature type="compositionally biased region" description="Basic and acidic residues" evidence="2">
    <location>
        <begin position="317"/>
        <end position="334"/>
    </location>
</feature>
<name>A0A2B4S2W4_STYPI</name>
<protein>
    <submittedName>
        <fullName evidence="3">Uncharacterized protein</fullName>
    </submittedName>
</protein>
<keyword evidence="4" id="KW-1185">Reference proteome</keyword>
<feature type="region of interest" description="Disordered" evidence="2">
    <location>
        <begin position="313"/>
        <end position="386"/>
    </location>
</feature>
<evidence type="ECO:0000256" key="1">
    <source>
        <dbReference type="SAM" id="Coils"/>
    </source>
</evidence>
<proteinExistence type="predicted"/>
<keyword evidence="1" id="KW-0175">Coiled coil</keyword>
<sequence>MNPQFFSPLQVRPKLVPVVVQPTVPLASTSYALPPVNTFTSPVQHNNAFSTFCMSAADVVLDGKTTTARTRRELEHLGSTRRATELIFELAARKNGIRVGVDSSSRAASAGKLQDDSLEDFKKIAQQNGITVCPPGSISVEENGSKVRKDSDNACSQITEKNPTDNLANKHGEGMCLPTSHSIYPWESDSPSSAANFYELNNNHNDFKCSEEKGEIANEVPFEFRTTNTLDLFKIKAAASGIKVQHVTTMIEGQKPEFTQWGKQFSHHSETVLGMADLDTCVSGDTNSATSNVERVNDTESDATIMHYVNQNDEGYEDTRPEQEIFSEDSEKKSSIQKCGKEVPLSELRKEMDAANTCSEEGTDSDGRTNNSKEDQLDNEHVLSSSKEDAEIAAFQKIARQKGIKVGNSLPTTRLSTISCEVNAVESIEAHGSDVLEFTGDAQIAKFHEMARLNGIRVGGKMQESPLHSDGLKSFTTVSTKGNECWPRTPHPFGELCQIISVQDIGRVRDFKVTGEFSGSSSCSSLSTASSEDNLYYAGREGWRTTDRYEEVAKRNGIKIGKNCEASAQTEVHVETTDYCSQTCEEDLGFFKRNTGVQVDAVREAFEREFKQWKLDDNAAGDSEELCYKKLYLTERNAHEAIKDSLQNEKDVSANTKHNHKRVMEELKEELKSQGEEIEKLKKDLKTVKRQKETEAKRIAKDLKSKEDELESTKGALQLKEVALEGLRSIIKDKSEKLKTAEEQLEEMKTVLSKIRENREYSTW</sequence>
<feature type="coiled-coil region" evidence="1">
    <location>
        <begin position="657"/>
        <end position="758"/>
    </location>
</feature>
<evidence type="ECO:0000313" key="4">
    <source>
        <dbReference type="Proteomes" id="UP000225706"/>
    </source>
</evidence>
<accession>A0A2B4S2W4</accession>
<comment type="caution">
    <text evidence="3">The sequence shown here is derived from an EMBL/GenBank/DDBJ whole genome shotgun (WGS) entry which is preliminary data.</text>
</comment>